<dbReference type="GO" id="GO:0032259">
    <property type="term" value="P:methylation"/>
    <property type="evidence" value="ECO:0007669"/>
    <property type="project" value="UniProtKB-KW"/>
</dbReference>
<dbReference type="AlphaFoldDB" id="A0A381QGH3"/>
<evidence type="ECO:0000313" key="7">
    <source>
        <dbReference type="EMBL" id="SUZ78442.1"/>
    </source>
</evidence>
<keyword evidence="4" id="KW-0808">Transferase</keyword>
<gene>
    <name evidence="7" type="ORF">METZ01_LOCUS31296</name>
</gene>
<dbReference type="InterPro" id="IPR035996">
    <property type="entry name" value="4pyrrol_Methylase_sf"/>
</dbReference>
<keyword evidence="5" id="KW-0949">S-adenosyl-L-methionine</keyword>
<dbReference type="PANTHER" id="PTHR47036">
    <property type="entry name" value="COBALT-FACTOR III C(17)-METHYLTRANSFERASE-RELATED"/>
    <property type="match status" value="1"/>
</dbReference>
<dbReference type="PANTHER" id="PTHR47036:SF1">
    <property type="entry name" value="COBALT-FACTOR III C(17)-METHYLTRANSFERASE-RELATED"/>
    <property type="match status" value="1"/>
</dbReference>
<evidence type="ECO:0000256" key="5">
    <source>
        <dbReference type="ARBA" id="ARBA00022691"/>
    </source>
</evidence>
<dbReference type="Gene3D" id="3.30.950.10">
    <property type="entry name" value="Methyltransferase, Cobalt-precorrin-4 Transmethylase, Domain 2"/>
    <property type="match status" value="1"/>
</dbReference>
<accession>A0A381QGH3</accession>
<feature type="domain" description="Tetrapyrrole methylase" evidence="6">
    <location>
        <begin position="10"/>
        <end position="220"/>
    </location>
</feature>
<evidence type="ECO:0000259" key="6">
    <source>
        <dbReference type="Pfam" id="PF00590"/>
    </source>
</evidence>
<dbReference type="NCBIfam" id="TIGR01466">
    <property type="entry name" value="cobJ_cbiH"/>
    <property type="match status" value="1"/>
</dbReference>
<dbReference type="GO" id="GO:0008168">
    <property type="term" value="F:methyltransferase activity"/>
    <property type="evidence" value="ECO:0007669"/>
    <property type="project" value="UniProtKB-KW"/>
</dbReference>
<dbReference type="CDD" id="cd11646">
    <property type="entry name" value="Precorrin_3B_C17_MT"/>
    <property type="match status" value="1"/>
</dbReference>
<keyword evidence="3" id="KW-0489">Methyltransferase</keyword>
<organism evidence="7">
    <name type="scientific">marine metagenome</name>
    <dbReference type="NCBI Taxonomy" id="408172"/>
    <lineage>
        <taxon>unclassified sequences</taxon>
        <taxon>metagenomes</taxon>
        <taxon>ecological metagenomes</taxon>
    </lineage>
</organism>
<evidence type="ECO:0000256" key="2">
    <source>
        <dbReference type="ARBA" id="ARBA00022573"/>
    </source>
</evidence>
<dbReference type="EMBL" id="UINC01001354">
    <property type="protein sequence ID" value="SUZ78442.1"/>
    <property type="molecule type" value="Genomic_DNA"/>
</dbReference>
<proteinExistence type="predicted"/>
<dbReference type="SUPFAM" id="SSF53790">
    <property type="entry name" value="Tetrapyrrole methylase"/>
    <property type="match status" value="1"/>
</dbReference>
<keyword evidence="2" id="KW-0169">Cobalamin biosynthesis</keyword>
<evidence type="ECO:0000256" key="3">
    <source>
        <dbReference type="ARBA" id="ARBA00022603"/>
    </source>
</evidence>
<name>A0A381QGH3_9ZZZZ</name>
<sequence>MTTAQEKTGKIHLVGLGPGDAQYLAPAASQALADSDVIVGFRSYIQQIEGLIGGKEVVSMELGQELERAAAAVDSAYAGKTVAVVSSGDAGIYGMSGPVFRVLTDRNWDGLAPAVETVPGVSAMQAAAAVLGSPLMQDFCAISLSDLLTPWEMIQQRLEAAGQGDFVVALYNPRSQRRQSQLLEAREILLKHRPRDTPVGIVGDAFRPGQRVKITNLQDLQKEAESVDMVTIVVIGNSSTYLHGGWVITPRGYEEKTKAS</sequence>
<dbReference type="Gene3D" id="3.40.1010.10">
    <property type="entry name" value="Cobalt-precorrin-4 Transmethylase, Domain 1"/>
    <property type="match status" value="1"/>
</dbReference>
<dbReference type="GO" id="GO:0009236">
    <property type="term" value="P:cobalamin biosynthetic process"/>
    <property type="evidence" value="ECO:0007669"/>
    <property type="project" value="UniProtKB-UniPathway"/>
</dbReference>
<reference evidence="7" key="1">
    <citation type="submission" date="2018-05" db="EMBL/GenBank/DDBJ databases">
        <authorList>
            <person name="Lanie J.A."/>
            <person name="Ng W.-L."/>
            <person name="Kazmierczak K.M."/>
            <person name="Andrzejewski T.M."/>
            <person name="Davidsen T.M."/>
            <person name="Wayne K.J."/>
            <person name="Tettelin H."/>
            <person name="Glass J.I."/>
            <person name="Rusch D."/>
            <person name="Podicherti R."/>
            <person name="Tsui H.-C.T."/>
            <person name="Winkler M.E."/>
        </authorList>
    </citation>
    <scope>NUCLEOTIDE SEQUENCE</scope>
</reference>
<dbReference type="InterPro" id="IPR006363">
    <property type="entry name" value="Cbl_synth_CobJ/CibH_dom"/>
</dbReference>
<dbReference type="UniPathway" id="UPA00148"/>
<comment type="pathway">
    <text evidence="1">Cofactor biosynthesis; adenosylcobalamin biosynthesis.</text>
</comment>
<dbReference type="InterPro" id="IPR014777">
    <property type="entry name" value="4pyrrole_Mease_sub1"/>
</dbReference>
<dbReference type="InterPro" id="IPR000878">
    <property type="entry name" value="4pyrrol_Mease"/>
</dbReference>
<dbReference type="Pfam" id="PF00590">
    <property type="entry name" value="TP_methylase"/>
    <property type="match status" value="1"/>
</dbReference>
<evidence type="ECO:0000256" key="4">
    <source>
        <dbReference type="ARBA" id="ARBA00022679"/>
    </source>
</evidence>
<dbReference type="InterPro" id="IPR051810">
    <property type="entry name" value="Precorrin_MeTrfase"/>
</dbReference>
<dbReference type="InterPro" id="IPR014776">
    <property type="entry name" value="4pyrrole_Mease_sub2"/>
</dbReference>
<evidence type="ECO:0000256" key="1">
    <source>
        <dbReference type="ARBA" id="ARBA00004953"/>
    </source>
</evidence>
<protein>
    <recommendedName>
        <fullName evidence="6">Tetrapyrrole methylase domain-containing protein</fullName>
    </recommendedName>
</protein>